<organism evidence="1">
    <name type="scientific">Variovorax paradoxus (strain S110)</name>
    <dbReference type="NCBI Taxonomy" id="543728"/>
    <lineage>
        <taxon>Bacteria</taxon>
        <taxon>Pseudomonadati</taxon>
        <taxon>Pseudomonadota</taxon>
        <taxon>Betaproteobacteria</taxon>
        <taxon>Burkholderiales</taxon>
        <taxon>Comamonadaceae</taxon>
        <taxon>Variovorax</taxon>
    </lineage>
</organism>
<reference evidence="1" key="1">
    <citation type="submission" date="2009-06" db="EMBL/GenBank/DDBJ databases">
        <title>Complete sequence of chromosome 1 of Variovorax paradoxus S110.</title>
        <authorList>
            <consortium name="US DOE Joint Genome Institute"/>
            <person name="Lucas S."/>
            <person name="Copeland A."/>
            <person name="Lapidus A."/>
            <person name="Glavina del Rio T."/>
            <person name="Tice H."/>
            <person name="Bruce D."/>
            <person name="Goodwin L."/>
            <person name="Pitluck S."/>
            <person name="Chertkov O."/>
            <person name="Brettin T."/>
            <person name="Detter J.C."/>
            <person name="Han C."/>
            <person name="Larimer F."/>
            <person name="Land M."/>
            <person name="Hauser L."/>
            <person name="Kyrpides N."/>
            <person name="Ovchinnikova G."/>
            <person name="Orwin P."/>
            <person name="Leadbetter J.R."/>
            <person name="Spain J.C."/>
            <person name="Han J.I."/>
        </authorList>
    </citation>
    <scope>NUCLEOTIDE SEQUENCE</scope>
    <source>
        <strain evidence="1">S110</strain>
    </source>
</reference>
<sequence>MNIVIVTPPPVEPVTIEEAFVHLRLDDPTEDNPDTAAVEAQIVSAREQCEQITRRAFVQQTLRLTRGPARRNGERRGWDWFIGGGCVAWGDIELLRPPFIEMVSLKYFDDANTQQTVAPADYFVTSDLVPKLRFVNGFSTPSIYLRDDAIQVEYVAGYAPKPADPDAEPPTQIDYRANVPASIKQAILLAVQLQYDELTPDKRKALENARDALLSSYRVHTF</sequence>
<gene>
    <name evidence="1" type="ordered locus">Vapar_2477</name>
</gene>
<dbReference type="AlphaFoldDB" id="C5CJQ0"/>
<dbReference type="EMBL" id="CP001635">
    <property type="protein sequence ID" value="ACS19103.1"/>
    <property type="molecule type" value="Genomic_DNA"/>
</dbReference>
<evidence type="ECO:0008006" key="2">
    <source>
        <dbReference type="Google" id="ProtNLM"/>
    </source>
</evidence>
<protein>
    <recommendedName>
        <fullName evidence="2">Phage gp6-like head-tail connector protein</fullName>
    </recommendedName>
</protein>
<dbReference type="HOGENOM" id="CLU_085951_0_1_4"/>
<dbReference type="STRING" id="543728.Vapar_2477"/>
<dbReference type="Gene3D" id="1.10.3230.30">
    <property type="entry name" value="Phage gp6-like head-tail connector protein"/>
    <property type="match status" value="1"/>
</dbReference>
<name>C5CJQ0_VARPS</name>
<evidence type="ECO:0000313" key="1">
    <source>
        <dbReference type="EMBL" id="ACS19103.1"/>
    </source>
</evidence>
<dbReference type="OrthoDB" id="9154457at2"/>
<proteinExistence type="predicted"/>
<dbReference type="KEGG" id="vap:Vapar_2477"/>
<accession>C5CJQ0</accession>